<sequence>MKKYAQSLNKITEPEFRQILQLFALHLTASKATLQKVISGRRSSIEAISILMDGAVVEGWSAWNLYCQVSTRIM</sequence>
<accession>A0A3N4NHY2</accession>
<dbReference type="EMBL" id="RPFL01000018">
    <property type="protein sequence ID" value="RPD86793.1"/>
    <property type="molecule type" value="Genomic_DNA"/>
</dbReference>
<dbReference type="KEGG" id="nwx:CGZ65_01890"/>
<dbReference type="RefSeq" id="WP_096294601.1">
    <property type="nucleotide sequence ID" value="NZ_CP023429.1"/>
</dbReference>
<keyword evidence="2" id="KW-1185">Reference proteome</keyword>
<protein>
    <submittedName>
        <fullName evidence="1">Uncharacterized protein</fullName>
    </submittedName>
</protein>
<dbReference type="AlphaFoldDB" id="A0A3N4NHY2"/>
<comment type="caution">
    <text evidence="1">The sequence shown here is derived from an EMBL/GenBank/DDBJ whole genome shotgun (WGS) entry which is preliminary data.</text>
</comment>
<name>A0A3N4NHY2_9NEIS</name>
<organism evidence="1 2">
    <name type="scientific">Neisseria weixii</name>
    <dbReference type="NCBI Taxonomy" id="1853276"/>
    <lineage>
        <taxon>Bacteria</taxon>
        <taxon>Pseudomonadati</taxon>
        <taxon>Pseudomonadota</taxon>
        <taxon>Betaproteobacteria</taxon>
        <taxon>Neisseriales</taxon>
        <taxon>Neisseriaceae</taxon>
        <taxon>Neisseria</taxon>
    </lineage>
</organism>
<gene>
    <name evidence="1" type="ORF">EGK74_07745</name>
</gene>
<dbReference type="Proteomes" id="UP000272412">
    <property type="component" value="Unassembled WGS sequence"/>
</dbReference>
<evidence type="ECO:0000313" key="2">
    <source>
        <dbReference type="Proteomes" id="UP000272412"/>
    </source>
</evidence>
<evidence type="ECO:0000313" key="1">
    <source>
        <dbReference type="EMBL" id="RPD86793.1"/>
    </source>
</evidence>
<proteinExistence type="predicted"/>
<reference evidence="1 2" key="1">
    <citation type="submission" date="2018-11" db="EMBL/GenBank/DDBJ databases">
        <title>Neisseria weixii sp. nov. isolated from the rectal contents of plateau pika (Ochotona cruzoniae).</title>
        <authorList>
            <person name="Zhang G."/>
        </authorList>
    </citation>
    <scope>NUCLEOTIDE SEQUENCE [LARGE SCALE GENOMIC DNA]</scope>
    <source>
        <strain evidence="1 2">10009</strain>
    </source>
</reference>